<organism evidence="2 3">
    <name type="scientific">Trichuris muris</name>
    <name type="common">Mouse whipworm</name>
    <dbReference type="NCBI Taxonomy" id="70415"/>
    <lineage>
        <taxon>Eukaryota</taxon>
        <taxon>Metazoa</taxon>
        <taxon>Ecdysozoa</taxon>
        <taxon>Nematoda</taxon>
        <taxon>Enoplea</taxon>
        <taxon>Dorylaimia</taxon>
        <taxon>Trichinellida</taxon>
        <taxon>Trichuridae</taxon>
        <taxon>Trichuris</taxon>
    </lineage>
</organism>
<dbReference type="AlphaFoldDB" id="A0A5S6QP00"/>
<dbReference type="Proteomes" id="UP000046395">
    <property type="component" value="Unassembled WGS sequence"/>
</dbReference>
<sequence length="179" mass="19931">MRNPFVPFIVAQRQWRLQALEEQNRGTVCRCLAYLPYGVLCANISMQGVEVNALPAGAETVYGSGSGLFSISFRRLAVPDVWNTRRELTFRRLNEGATFQRRSKDLVNDNGAIPIHIVSRFETEIGLPEGVKLADRPVRPATCSTIPTHPREASDPPEPSVKDALDDDGVEAGSRKRRR</sequence>
<keyword evidence="2" id="KW-1185">Reference proteome</keyword>
<protein>
    <submittedName>
        <fullName evidence="3">PilZ domain-containing protein</fullName>
    </submittedName>
</protein>
<dbReference type="WBParaSite" id="TMUE_2000008582.1">
    <property type="protein sequence ID" value="TMUE_2000008582.1"/>
    <property type="gene ID" value="WBGene00300332"/>
</dbReference>
<reference evidence="3" key="1">
    <citation type="submission" date="2019-12" db="UniProtKB">
        <authorList>
            <consortium name="WormBaseParasite"/>
        </authorList>
    </citation>
    <scope>IDENTIFICATION</scope>
</reference>
<proteinExistence type="predicted"/>
<evidence type="ECO:0000313" key="3">
    <source>
        <dbReference type="WBParaSite" id="TMUE_2000008582.1"/>
    </source>
</evidence>
<name>A0A5S6QP00_TRIMR</name>
<feature type="region of interest" description="Disordered" evidence="1">
    <location>
        <begin position="138"/>
        <end position="179"/>
    </location>
</feature>
<feature type="compositionally biased region" description="Basic and acidic residues" evidence="1">
    <location>
        <begin position="149"/>
        <end position="164"/>
    </location>
</feature>
<evidence type="ECO:0000256" key="1">
    <source>
        <dbReference type="SAM" id="MobiDB-lite"/>
    </source>
</evidence>
<accession>A0A5S6QP00</accession>
<evidence type="ECO:0000313" key="2">
    <source>
        <dbReference type="Proteomes" id="UP000046395"/>
    </source>
</evidence>